<dbReference type="InterPro" id="IPR039440">
    <property type="entry name" value="DUF3850"/>
</dbReference>
<protein>
    <submittedName>
        <fullName evidence="2">DUF3850 domain-containing protein</fullName>
    </submittedName>
</protein>
<evidence type="ECO:0000313" key="3">
    <source>
        <dbReference type="Proteomes" id="UP000245369"/>
    </source>
</evidence>
<sequence>MIHKIKLSHEFWSDVVNGRKTFELRKNDRNYQVGDYLLLKEVENGSPTTRECLVEVTYKLENYIGLQDGYCILGIRLKRGKI</sequence>
<dbReference type="Proteomes" id="UP000245369">
    <property type="component" value="Chromosome"/>
</dbReference>
<dbReference type="SUPFAM" id="SSF88697">
    <property type="entry name" value="PUA domain-like"/>
    <property type="match status" value="1"/>
</dbReference>
<keyword evidence="3" id="KW-1185">Reference proteome</keyword>
<dbReference type="Pfam" id="PF12961">
    <property type="entry name" value="DUF3850"/>
    <property type="match status" value="1"/>
</dbReference>
<dbReference type="InterPro" id="IPR007374">
    <property type="entry name" value="ASCH_domain"/>
</dbReference>
<organism evidence="2 3">
    <name type="scientific">Streptococcus sobrinus</name>
    <dbReference type="NCBI Taxonomy" id="1310"/>
    <lineage>
        <taxon>Bacteria</taxon>
        <taxon>Bacillati</taxon>
        <taxon>Bacillota</taxon>
        <taxon>Bacilli</taxon>
        <taxon>Lactobacillales</taxon>
        <taxon>Streptococcaceae</taxon>
        <taxon>Streptococcus</taxon>
    </lineage>
</organism>
<accession>A0ABM6W8F8</accession>
<dbReference type="EMBL" id="CP029490">
    <property type="protein sequence ID" value="AWN21465.1"/>
    <property type="molecule type" value="Genomic_DNA"/>
</dbReference>
<name>A0ABM6W8F8_9STRE</name>
<gene>
    <name evidence="2" type="ORF">DK182_09075</name>
</gene>
<dbReference type="Gene3D" id="2.30.130.30">
    <property type="entry name" value="Hypothetical protein"/>
    <property type="match status" value="1"/>
</dbReference>
<dbReference type="SMART" id="SM01022">
    <property type="entry name" value="ASCH"/>
    <property type="match status" value="1"/>
</dbReference>
<proteinExistence type="predicted"/>
<evidence type="ECO:0000313" key="2">
    <source>
        <dbReference type="EMBL" id="AWN21465.1"/>
    </source>
</evidence>
<reference evidence="2 3" key="1">
    <citation type="submission" date="2018-05" db="EMBL/GenBank/DDBJ databases">
        <title>Complete genome sequences of Streptococcus sobrinus.</title>
        <authorList>
            <person name="Sales M."/>
            <person name="Jensen P.A."/>
        </authorList>
    </citation>
    <scope>NUCLEOTIDE SEQUENCE [LARGE SCALE GENOMIC DNA]</scope>
    <source>
        <strain evidence="2 3">SL1</strain>
    </source>
</reference>
<dbReference type="GeneID" id="93924655"/>
<evidence type="ECO:0000259" key="1">
    <source>
        <dbReference type="SMART" id="SM01022"/>
    </source>
</evidence>
<dbReference type="InterPro" id="IPR015947">
    <property type="entry name" value="PUA-like_sf"/>
</dbReference>
<dbReference type="RefSeq" id="WP_002960272.1">
    <property type="nucleotide sequence ID" value="NZ_CP029490.1"/>
</dbReference>
<feature type="domain" description="ASCH" evidence="1">
    <location>
        <begin position="5"/>
        <end position="79"/>
    </location>
</feature>